<feature type="domain" description="OmpR/PhoB-type" evidence="5">
    <location>
        <begin position="1"/>
        <end position="106"/>
    </location>
</feature>
<evidence type="ECO:0000256" key="1">
    <source>
        <dbReference type="ARBA" id="ARBA00005820"/>
    </source>
</evidence>
<dbReference type="InterPro" id="IPR027417">
    <property type="entry name" value="P-loop_NTPase"/>
</dbReference>
<dbReference type="InterPro" id="IPR001867">
    <property type="entry name" value="OmpR/PhoB-type_DNA-bd"/>
</dbReference>
<evidence type="ECO:0000259" key="5">
    <source>
        <dbReference type="PROSITE" id="PS51755"/>
    </source>
</evidence>
<dbReference type="InterPro" id="IPR005158">
    <property type="entry name" value="BTAD"/>
</dbReference>
<keyword evidence="2" id="KW-0902">Two-component regulatory system</keyword>
<dbReference type="InterPro" id="IPR036388">
    <property type="entry name" value="WH-like_DNA-bd_sf"/>
</dbReference>
<dbReference type="GO" id="GO:0000160">
    <property type="term" value="P:phosphorelay signal transduction system"/>
    <property type="evidence" value="ECO:0007669"/>
    <property type="project" value="UniProtKB-KW"/>
</dbReference>
<evidence type="ECO:0000256" key="2">
    <source>
        <dbReference type="ARBA" id="ARBA00023012"/>
    </source>
</evidence>
<sequence length="883" mass="93322">MRYLLLGPLHMTGPAPAPAGPRLRSLLAFLVLNAGHTVPAERLIDALYGEEPPAGAASALQSQVSRLRKSVDIEYGPAGYRLVADPEDVDVLRFERLARDGARAREAGDAGRAAVLLREALELWRGPALADVAHAPFAAAQSARLEELRAGAVEELAEAQLALGGDPSELLPWLREAVAAHPLRERLRGQLMLALRRGGRGAEALAEYETARTLLAEELGADPSPELAAVHLSILRGEDARPATASRLPAQLTSFVGRDRDLTMLVGLLGSSRLVTLIGTGGTGKTRLALEAAARLPGEVCFVDLSAAPRTALAVRGALGLRDSGADDPESALVEALRDRAVLLILDNCEQIVEDAAALAHRLLSHCPGLRILATSREALGITGESLRPVGPLDTDAAVRLFTDRAVAVRPDFALDHSNSRTVQAICDSLDGLPLAIELAAARLRQLPLAEIADRLDDRFRLLSRGDRTKPERHRTLRAVVEWSWSLLSDEEREFAARLTVFSGGATSEAAGRVCGAGSDAGCGAGRDSEDLLASLTDKSLVEVEAEAEAGTGAGRYRMLETIRAYAADQLPLPSRDLAGAAHTAYFLELAEAADPELRSADQLRWLQRLSAEHANLRAALVRATRHDHPSALRLLTALSSFWWLRGLRADVAPVAAELLAALGGGGVVEGAGAGSGFDFDFDEAYVLCVLAAGVGGAVPDADRARAARIVAERDRPFRQPFTAFLWAIAAGPSAGAERPELAGPDPWSRALARAGSGHLHLFHGRVEEASRALSGALVAFRVLGERWGTATTLAGLAGVSAARGDAEAALGCMDEALALFEELGCWEDISDLLRERAELLRGAGRLASARVDFERALVAARRAGTPAALAAARTALAACPAR</sequence>
<dbReference type="GO" id="GO:0003677">
    <property type="term" value="F:DNA binding"/>
    <property type="evidence" value="ECO:0007669"/>
    <property type="project" value="UniProtKB-UniRule"/>
</dbReference>
<dbReference type="CDD" id="cd15831">
    <property type="entry name" value="BTAD"/>
    <property type="match status" value="1"/>
</dbReference>
<dbReference type="AlphaFoldDB" id="A0AAU2V7N5"/>
<dbReference type="Gene3D" id="1.10.10.10">
    <property type="entry name" value="Winged helix-like DNA-binding domain superfamily/Winged helix DNA-binding domain"/>
    <property type="match status" value="1"/>
</dbReference>
<dbReference type="SMART" id="SM01043">
    <property type="entry name" value="BTAD"/>
    <property type="match status" value="1"/>
</dbReference>
<evidence type="ECO:0000256" key="3">
    <source>
        <dbReference type="ARBA" id="ARBA00023125"/>
    </source>
</evidence>
<protein>
    <submittedName>
        <fullName evidence="6">Winged helix-turn-helix domain-containing protein</fullName>
    </submittedName>
</protein>
<dbReference type="PANTHER" id="PTHR47691:SF3">
    <property type="entry name" value="HTH-TYPE TRANSCRIPTIONAL REGULATOR RV0890C-RELATED"/>
    <property type="match status" value="1"/>
</dbReference>
<accession>A0AAU2V7N5</accession>
<name>A0AAU2V7N5_9ACTN</name>
<dbReference type="SUPFAM" id="SSF46894">
    <property type="entry name" value="C-terminal effector domain of the bipartite response regulators"/>
    <property type="match status" value="1"/>
</dbReference>
<comment type="similarity">
    <text evidence="1">Belongs to the AfsR/DnrI/RedD regulatory family.</text>
</comment>
<evidence type="ECO:0000313" key="6">
    <source>
        <dbReference type="EMBL" id="WTW63438.1"/>
    </source>
</evidence>
<evidence type="ECO:0000256" key="4">
    <source>
        <dbReference type="PROSITE-ProRule" id="PRU01091"/>
    </source>
</evidence>
<dbReference type="EMBL" id="CP108318">
    <property type="protein sequence ID" value="WTW63438.1"/>
    <property type="molecule type" value="Genomic_DNA"/>
</dbReference>
<dbReference type="InterPro" id="IPR016032">
    <property type="entry name" value="Sig_transdc_resp-reg_C-effctor"/>
</dbReference>
<keyword evidence="3 4" id="KW-0238">DNA-binding</keyword>
<gene>
    <name evidence="6" type="ORF">OG549_23845</name>
</gene>
<dbReference type="InterPro" id="IPR058852">
    <property type="entry name" value="HTH_77"/>
</dbReference>
<dbReference type="SUPFAM" id="SSF52540">
    <property type="entry name" value="P-loop containing nucleoside triphosphate hydrolases"/>
    <property type="match status" value="1"/>
</dbReference>
<dbReference type="Pfam" id="PF25872">
    <property type="entry name" value="HTH_77"/>
    <property type="match status" value="1"/>
</dbReference>
<dbReference type="PRINTS" id="PR00364">
    <property type="entry name" value="DISEASERSIST"/>
</dbReference>
<dbReference type="PANTHER" id="PTHR47691">
    <property type="entry name" value="REGULATOR-RELATED"/>
    <property type="match status" value="1"/>
</dbReference>
<dbReference type="GO" id="GO:0006355">
    <property type="term" value="P:regulation of DNA-templated transcription"/>
    <property type="evidence" value="ECO:0007669"/>
    <property type="project" value="InterPro"/>
</dbReference>
<dbReference type="SMART" id="SM00862">
    <property type="entry name" value="Trans_reg_C"/>
    <property type="match status" value="1"/>
</dbReference>
<reference evidence="6" key="1">
    <citation type="submission" date="2022-10" db="EMBL/GenBank/DDBJ databases">
        <title>The complete genomes of actinobacterial strains from the NBC collection.</title>
        <authorList>
            <person name="Joergensen T.S."/>
            <person name="Alvarez Arevalo M."/>
            <person name="Sterndorff E.B."/>
            <person name="Faurdal D."/>
            <person name="Vuksanovic O."/>
            <person name="Mourched A.-S."/>
            <person name="Charusanti P."/>
            <person name="Shaw S."/>
            <person name="Blin K."/>
            <person name="Weber T."/>
        </authorList>
    </citation>
    <scope>NUCLEOTIDE SEQUENCE</scope>
    <source>
        <strain evidence="6">NBC_00003</strain>
    </source>
</reference>
<dbReference type="Pfam" id="PF03704">
    <property type="entry name" value="BTAD"/>
    <property type="match status" value="1"/>
</dbReference>
<proteinExistence type="inferred from homology"/>
<dbReference type="Pfam" id="PF00486">
    <property type="entry name" value="Trans_reg_C"/>
    <property type="match status" value="1"/>
</dbReference>
<dbReference type="SUPFAM" id="SSF48452">
    <property type="entry name" value="TPR-like"/>
    <property type="match status" value="2"/>
</dbReference>
<dbReference type="PROSITE" id="PS51755">
    <property type="entry name" value="OMPR_PHOB"/>
    <property type="match status" value="1"/>
</dbReference>
<dbReference type="InterPro" id="IPR011990">
    <property type="entry name" value="TPR-like_helical_dom_sf"/>
</dbReference>
<organism evidence="6">
    <name type="scientific">Streptomyces sp. NBC_00003</name>
    <dbReference type="NCBI Taxonomy" id="2903608"/>
    <lineage>
        <taxon>Bacteria</taxon>
        <taxon>Bacillati</taxon>
        <taxon>Actinomycetota</taxon>
        <taxon>Actinomycetes</taxon>
        <taxon>Kitasatosporales</taxon>
        <taxon>Streptomycetaceae</taxon>
        <taxon>Streptomyces</taxon>
    </lineage>
</organism>
<dbReference type="InterPro" id="IPR003593">
    <property type="entry name" value="AAA+_ATPase"/>
</dbReference>
<dbReference type="Gene3D" id="1.25.40.10">
    <property type="entry name" value="Tetratricopeptide repeat domain"/>
    <property type="match status" value="2"/>
</dbReference>
<dbReference type="SMART" id="SM00382">
    <property type="entry name" value="AAA"/>
    <property type="match status" value="1"/>
</dbReference>
<feature type="DNA-binding region" description="OmpR/PhoB-type" evidence="4">
    <location>
        <begin position="1"/>
        <end position="106"/>
    </location>
</feature>